<evidence type="ECO:0000256" key="1">
    <source>
        <dbReference type="SAM" id="MobiDB-lite"/>
    </source>
</evidence>
<evidence type="ECO:0000313" key="2">
    <source>
        <dbReference type="EMBL" id="KAA9377116.1"/>
    </source>
</evidence>
<gene>
    <name evidence="2" type="ORF">F5972_22070</name>
</gene>
<evidence type="ECO:0000313" key="3">
    <source>
        <dbReference type="Proteomes" id="UP000327011"/>
    </source>
</evidence>
<protein>
    <submittedName>
        <fullName evidence="2">Uncharacterized protein</fullName>
    </submittedName>
</protein>
<comment type="caution">
    <text evidence="2">The sequence shown here is derived from an EMBL/GenBank/DDBJ whole genome shotgun (WGS) entry which is preliminary data.</text>
</comment>
<accession>A0A5J5K347</accession>
<feature type="region of interest" description="Disordered" evidence="1">
    <location>
        <begin position="42"/>
        <end position="80"/>
    </location>
</feature>
<dbReference type="RefSeq" id="WP_150935458.1">
    <property type="nucleotide sequence ID" value="NZ_VYTZ01000007.1"/>
</dbReference>
<reference evidence="2 3" key="1">
    <citation type="submission" date="2019-09" db="EMBL/GenBank/DDBJ databases">
        <title>Screening of Novel Bioactive Compounds from Soil-Associated.</title>
        <authorList>
            <person name="Gong X."/>
        </authorList>
    </citation>
    <scope>NUCLEOTIDE SEQUENCE [LARGE SCALE GENOMIC DNA]</scope>
    <source>
        <strain evidence="2 3">Gxj-6</strain>
    </source>
</reference>
<feature type="compositionally biased region" description="Low complexity" evidence="1">
    <location>
        <begin position="43"/>
        <end position="57"/>
    </location>
</feature>
<dbReference type="EMBL" id="VYTZ01000007">
    <property type="protein sequence ID" value="KAA9377116.1"/>
    <property type="molecule type" value="Genomic_DNA"/>
</dbReference>
<dbReference type="Proteomes" id="UP000327011">
    <property type="component" value="Unassembled WGS sequence"/>
</dbReference>
<organism evidence="2 3">
    <name type="scientific">Microbispora cellulosiformans</name>
    <dbReference type="NCBI Taxonomy" id="2614688"/>
    <lineage>
        <taxon>Bacteria</taxon>
        <taxon>Bacillati</taxon>
        <taxon>Actinomycetota</taxon>
        <taxon>Actinomycetes</taxon>
        <taxon>Streptosporangiales</taxon>
        <taxon>Streptosporangiaceae</taxon>
        <taxon>Microbispora</taxon>
    </lineage>
</organism>
<sequence>MGTAPVQTAHRVHDAPHRLGLRVGVTPVAGVPQSRLVAQVAEPRPLSGDPGLDPPGLAQQQIALPSRRGPPARAVGQVDA</sequence>
<keyword evidence="3" id="KW-1185">Reference proteome</keyword>
<name>A0A5J5K347_9ACTN</name>
<proteinExistence type="predicted"/>
<dbReference type="AlphaFoldDB" id="A0A5J5K347"/>